<accession>A0A0D8X797</accession>
<evidence type="ECO:0000313" key="2">
    <source>
        <dbReference type="Proteomes" id="UP000053766"/>
    </source>
</evidence>
<dbReference type="EMBL" id="KN717238">
    <property type="protein sequence ID" value="KJH40415.1"/>
    <property type="molecule type" value="Genomic_DNA"/>
</dbReference>
<protein>
    <submittedName>
        <fullName evidence="1">Uncharacterized protein</fullName>
    </submittedName>
</protein>
<dbReference type="AlphaFoldDB" id="A0A0D8X797"/>
<dbReference type="STRING" id="29172.A0A0D8X797"/>
<reference evidence="2" key="2">
    <citation type="journal article" date="2016" name="Sci. Rep.">
        <title>Dictyocaulus viviparus genome, variome and transcriptome elucidate lungworm biology and support future intervention.</title>
        <authorList>
            <person name="McNulty S.N."/>
            <person name="Strube C."/>
            <person name="Rosa B.A."/>
            <person name="Martin J.C."/>
            <person name="Tyagi R."/>
            <person name="Choi Y.J."/>
            <person name="Wang Q."/>
            <person name="Hallsworth Pepin K."/>
            <person name="Zhang X."/>
            <person name="Ozersky P."/>
            <person name="Wilson R.K."/>
            <person name="Sternberg P.W."/>
            <person name="Gasser R.B."/>
            <person name="Mitreva M."/>
        </authorList>
    </citation>
    <scope>NUCLEOTIDE SEQUENCE [LARGE SCALE GENOMIC DNA]</scope>
    <source>
        <strain evidence="2">HannoverDv2000</strain>
    </source>
</reference>
<reference evidence="1 2" key="1">
    <citation type="submission" date="2013-11" db="EMBL/GenBank/DDBJ databases">
        <title>Draft genome of the bovine lungworm Dictyocaulus viviparus.</title>
        <authorList>
            <person name="Mitreva M."/>
        </authorList>
    </citation>
    <scope>NUCLEOTIDE SEQUENCE [LARGE SCALE GENOMIC DNA]</scope>
    <source>
        <strain evidence="1 2">HannoverDv2000</strain>
    </source>
</reference>
<sequence length="150" mass="17509">MVDVRDVAKAHLGKVIVVHSEALKNSESDGERILINARSIWFEEMTQWLRKEFAPLGYKISPIVAPNWLVRFYALLKVDKQVVAIIHRLGPEIQFDNFKSRKILRLEYNEPKSALIRMVHDMINNGMVKMTTKYKNYKTLQDSKLKEPIL</sequence>
<dbReference type="Gene3D" id="3.40.50.720">
    <property type="entry name" value="NAD(P)-binding Rossmann-like Domain"/>
    <property type="match status" value="1"/>
</dbReference>
<evidence type="ECO:0000313" key="1">
    <source>
        <dbReference type="EMBL" id="KJH40415.1"/>
    </source>
</evidence>
<organism evidence="1 2">
    <name type="scientific">Dictyocaulus viviparus</name>
    <name type="common">Bovine lungworm</name>
    <dbReference type="NCBI Taxonomy" id="29172"/>
    <lineage>
        <taxon>Eukaryota</taxon>
        <taxon>Metazoa</taxon>
        <taxon>Ecdysozoa</taxon>
        <taxon>Nematoda</taxon>
        <taxon>Chromadorea</taxon>
        <taxon>Rhabditida</taxon>
        <taxon>Rhabditina</taxon>
        <taxon>Rhabditomorpha</taxon>
        <taxon>Strongyloidea</taxon>
        <taxon>Metastrongylidae</taxon>
        <taxon>Dictyocaulus</taxon>
    </lineage>
</organism>
<name>A0A0D8X797_DICVI</name>
<gene>
    <name evidence="1" type="ORF">DICVIV_13631</name>
</gene>
<proteinExistence type="predicted"/>
<dbReference type="Proteomes" id="UP000053766">
    <property type="component" value="Unassembled WGS sequence"/>
</dbReference>
<dbReference type="OrthoDB" id="2735536at2759"/>
<keyword evidence="2" id="KW-1185">Reference proteome</keyword>